<keyword evidence="1 4" id="KW-0963">Cytoplasm</keyword>
<evidence type="ECO:0000256" key="1">
    <source>
        <dbReference type="ARBA" id="ARBA00022490"/>
    </source>
</evidence>
<dbReference type="PANTHER" id="PTHR13242">
    <property type="entry name" value="EUKARYOTIC TRANSLATION INITIATION FACTOR 3"/>
    <property type="match status" value="1"/>
</dbReference>
<comment type="subunit">
    <text evidence="4">Component of the eukaryotic translation initiation factor 3 (eIF-3) complex.</text>
</comment>
<keyword evidence="2 4" id="KW-0396">Initiation factor</keyword>
<gene>
    <name evidence="5" type="ORF">OEZ85_005848</name>
</gene>
<keyword evidence="6" id="KW-1185">Reference proteome</keyword>
<dbReference type="InterPro" id="IPR019382">
    <property type="entry name" value="eIF3l"/>
</dbReference>
<dbReference type="Proteomes" id="UP001244341">
    <property type="component" value="Chromosome 11b"/>
</dbReference>
<accession>A0ABY8UHU3</accession>
<protein>
    <recommendedName>
        <fullName evidence="4">Eukaryotic translation initiation factor 3 subunit L</fullName>
        <shortName evidence="4">eIF3l</shortName>
    </recommendedName>
</protein>
<comment type="function">
    <text evidence="4">Component of the eukaryotic translation initiation factor 3 (eIF-3) complex, which is involved in protein synthesis of a specialized repertoire of mRNAs and, together with other initiation factors, stimulates binding of mRNA and methionyl-tRNAi to the 40S ribosome. The eIF-3 complex specifically targets and initiates translation of a subset of mRNAs involved in cell proliferation.</text>
</comment>
<evidence type="ECO:0000256" key="4">
    <source>
        <dbReference type="HAMAP-Rule" id="MF_03011"/>
    </source>
</evidence>
<name>A0ABY8UHU3_TETOB</name>
<reference evidence="5 6" key="1">
    <citation type="submission" date="2023-05" db="EMBL/GenBank/DDBJ databases">
        <title>A 100% complete, gapless, phased diploid assembly of the Scenedesmus obliquus UTEX 3031 genome.</title>
        <authorList>
            <person name="Biondi T.C."/>
            <person name="Hanschen E.R."/>
            <person name="Kwon T."/>
            <person name="Eng W."/>
            <person name="Kruse C.P.S."/>
            <person name="Koehler S.I."/>
            <person name="Kunde Y."/>
            <person name="Gleasner C.D."/>
            <person name="You Mak K.T."/>
            <person name="Polle J."/>
            <person name="Hovde B.T."/>
            <person name="Starkenburg S.R."/>
        </authorList>
    </citation>
    <scope>NUCLEOTIDE SEQUENCE [LARGE SCALE GENOMIC DNA]</scope>
    <source>
        <strain evidence="5 6">DOE0152z</strain>
    </source>
</reference>
<dbReference type="HAMAP" id="MF_03011">
    <property type="entry name" value="eIF3l"/>
    <property type="match status" value="1"/>
</dbReference>
<organism evidence="5 6">
    <name type="scientific">Tetradesmus obliquus</name>
    <name type="common">Green alga</name>
    <name type="synonym">Acutodesmus obliquus</name>
    <dbReference type="NCBI Taxonomy" id="3088"/>
    <lineage>
        <taxon>Eukaryota</taxon>
        <taxon>Viridiplantae</taxon>
        <taxon>Chlorophyta</taxon>
        <taxon>core chlorophytes</taxon>
        <taxon>Chlorophyceae</taxon>
        <taxon>CS clade</taxon>
        <taxon>Sphaeropleales</taxon>
        <taxon>Scenedesmaceae</taxon>
        <taxon>Tetradesmus</taxon>
    </lineage>
</organism>
<keyword evidence="3 4" id="KW-0648">Protein biosynthesis</keyword>
<dbReference type="PANTHER" id="PTHR13242:SF0">
    <property type="entry name" value="EUKARYOTIC TRANSLATION INITIATION FACTOR 3 SUBUNIT L"/>
    <property type="match status" value="1"/>
</dbReference>
<proteinExistence type="inferred from homology"/>
<comment type="similarity">
    <text evidence="4">Belongs to the eIF-3 subunit L family.</text>
</comment>
<evidence type="ECO:0000313" key="5">
    <source>
        <dbReference type="EMBL" id="WIA19971.1"/>
    </source>
</evidence>
<dbReference type="EMBL" id="CP126218">
    <property type="protein sequence ID" value="WIA19971.1"/>
    <property type="molecule type" value="Genomic_DNA"/>
</dbReference>
<evidence type="ECO:0000256" key="3">
    <source>
        <dbReference type="ARBA" id="ARBA00022917"/>
    </source>
</evidence>
<evidence type="ECO:0000313" key="6">
    <source>
        <dbReference type="Proteomes" id="UP001244341"/>
    </source>
</evidence>
<evidence type="ECO:0000256" key="2">
    <source>
        <dbReference type="ARBA" id="ARBA00022540"/>
    </source>
</evidence>
<sequence length="546" mass="61984">MAFRDYDPYERDYGIVPDIVKQFVVYLYRHIRERNIPEIESMYEVSFPKLSDRYFKQGPWPPVDAISDLVDQDHVFCLLYKELYFRHLYAKTQPSLRARCESWDNYCDLFGVILHGNVNMLLPNSWLWAMVDEFLYQFQSFAQYRTKLAGKSAEEIELLKKCDKVWNILDVLNVLQALIDKSGIVAELSRDGGAELAAHDGYIPGQSNVLRMLGYFSLVGQLRVHCLIGDYSTGLQSLFPLNLFERGKLYTQLLSGCHITLFYYSSFAYLMLQRYTDAGRCLNAILSYIHRVKQLHARNAAYDQILKKNEQMYALLALVVGLCPAVQSTLDEHVLVALKDKFGEKLQATLDEHVLVALKDKFGEKLQRMFRGDEGLFDEAFMYGCPKFITAAPPAYDNPSAAGPQEAYLRQRSLFLRQVGGVSRLPLLKQYLLLYSSISLPKLAGLLETDEATLRTALACLKKSNYCLQWDGGRDMTSGSFTSTADIDFYIDVDTATGAELVMLSDNITTRHQAELLSRHIVKFEAIVRDLEAPPVAAAAPAQAAY</sequence>
<comment type="subcellular location">
    <subcellularLocation>
        <location evidence="4">Cytoplasm</location>
    </subcellularLocation>
</comment>
<dbReference type="Pfam" id="PF10255">
    <property type="entry name" value="Paf67"/>
    <property type="match status" value="2"/>
</dbReference>